<dbReference type="PANTHER" id="PTHR28026">
    <property type="entry name" value="DUF962 DOMAIN PROTEIN (AFU_ORTHOLOGUE AFUA_8G05310)"/>
    <property type="match status" value="1"/>
</dbReference>
<gene>
    <name evidence="2" type="ORF">PXX05_13520</name>
</gene>
<dbReference type="RefSeq" id="WP_275088718.1">
    <property type="nucleotide sequence ID" value="NZ_CP119078.1"/>
</dbReference>
<organism evidence="2 3">
    <name type="scientific">Legionella cardiaca</name>
    <dbReference type="NCBI Taxonomy" id="1071983"/>
    <lineage>
        <taxon>Bacteria</taxon>
        <taxon>Pseudomonadati</taxon>
        <taxon>Pseudomonadota</taxon>
        <taxon>Gammaproteobacteria</taxon>
        <taxon>Legionellales</taxon>
        <taxon>Legionellaceae</taxon>
        <taxon>Legionella</taxon>
    </lineage>
</organism>
<name>A0ABY8AQF6_9GAMM</name>
<feature type="transmembrane region" description="Helical" evidence="1">
    <location>
        <begin position="75"/>
        <end position="94"/>
    </location>
</feature>
<dbReference type="EMBL" id="CP119078">
    <property type="protein sequence ID" value="WED42902.1"/>
    <property type="molecule type" value="Genomic_DNA"/>
</dbReference>
<dbReference type="PANTHER" id="PTHR28026:SF9">
    <property type="entry name" value="2-HYDROXY-PALMITIC ACID DIOXYGENASE MPO1"/>
    <property type="match status" value="1"/>
</dbReference>
<feature type="transmembrane region" description="Helical" evidence="1">
    <location>
        <begin position="21"/>
        <end position="46"/>
    </location>
</feature>
<evidence type="ECO:0000313" key="3">
    <source>
        <dbReference type="Proteomes" id="UP001222087"/>
    </source>
</evidence>
<keyword evidence="3" id="KW-1185">Reference proteome</keyword>
<proteinExistence type="predicted"/>
<evidence type="ECO:0000313" key="2">
    <source>
        <dbReference type="EMBL" id="WED42902.1"/>
    </source>
</evidence>
<sequence length="185" mass="20884">MKSFVEQAQFYAKYHQKPITLYTHLAGVPLIIFSLMIFLGFFHLIVPGLLDTTFASIATVVLLIYYFLLNWRLALVLTPILICLLWIAEAISWAGPTRGALWTFIITFILGWALQLAGHYIEGKRPALMDNFWQALIAPLYITAELFFKGGRMQTLKNQIHGEDVVPPAKTVTPVSEKPSADDIM</sequence>
<dbReference type="Proteomes" id="UP001222087">
    <property type="component" value="Chromosome"/>
</dbReference>
<evidence type="ECO:0000256" key="1">
    <source>
        <dbReference type="SAM" id="Phobius"/>
    </source>
</evidence>
<keyword evidence="1" id="KW-0472">Membrane</keyword>
<keyword evidence="1" id="KW-1133">Transmembrane helix</keyword>
<keyword evidence="1" id="KW-0812">Transmembrane</keyword>
<accession>A0ABY8AQF6</accession>
<reference evidence="2 3" key="1">
    <citation type="submission" date="2023-02" db="EMBL/GenBank/DDBJ databases">
        <title>Genome Sequence of L. cardiaca H63T.</title>
        <authorList>
            <person name="Lopez A.E."/>
            <person name="Cianciotto N.P."/>
        </authorList>
    </citation>
    <scope>NUCLEOTIDE SEQUENCE [LARGE SCALE GENOMIC DNA]</scope>
    <source>
        <strain evidence="2 3">H63</strain>
    </source>
</reference>
<feature type="transmembrane region" description="Helical" evidence="1">
    <location>
        <begin position="100"/>
        <end position="121"/>
    </location>
</feature>
<dbReference type="Pfam" id="PF06127">
    <property type="entry name" value="Mpo1-like"/>
    <property type="match status" value="1"/>
</dbReference>
<feature type="transmembrane region" description="Helical" evidence="1">
    <location>
        <begin position="52"/>
        <end position="68"/>
    </location>
</feature>
<dbReference type="InterPro" id="IPR009305">
    <property type="entry name" value="Mpo1-like"/>
</dbReference>
<protein>
    <submittedName>
        <fullName evidence="2">DUF962 domain-containing protein</fullName>
    </submittedName>
</protein>